<comment type="caution">
    <text evidence="1">The sequence shown here is derived from an EMBL/GenBank/DDBJ whole genome shotgun (WGS) entry which is preliminary data.</text>
</comment>
<name>A0ABX2V7T5_9BACL</name>
<proteinExistence type="predicted"/>
<protein>
    <submittedName>
        <fullName evidence="1">Uncharacterized protein</fullName>
    </submittedName>
</protein>
<organism evidence="1 2">
    <name type="scientific">Exiguobacterium undae</name>
    <dbReference type="NCBI Taxonomy" id="169177"/>
    <lineage>
        <taxon>Bacteria</taxon>
        <taxon>Bacillati</taxon>
        <taxon>Bacillota</taxon>
        <taxon>Bacilli</taxon>
        <taxon>Bacillales</taxon>
        <taxon>Bacillales Family XII. Incertae Sedis</taxon>
        <taxon>Exiguobacterium</taxon>
    </lineage>
</organism>
<dbReference type="RefSeq" id="WP_028105308.1">
    <property type="nucleotide sequence ID" value="NZ_LVVL01000004.1"/>
</dbReference>
<gene>
    <name evidence="1" type="ORF">A3783_16360</name>
</gene>
<reference evidence="1 2" key="1">
    <citation type="submission" date="2016-03" db="EMBL/GenBank/DDBJ databases">
        <authorList>
            <person name="Cho S.-Y."/>
            <person name="Lim S."/>
            <person name="Kim H."/>
            <person name="Soh E.H."/>
            <person name="Moon J.S."/>
        </authorList>
    </citation>
    <scope>NUCLEOTIDE SEQUENCE [LARGE SCALE GENOMIC DNA]</scope>
    <source>
        <strain evidence="1 2">KCTC 3810</strain>
    </source>
</reference>
<evidence type="ECO:0000313" key="2">
    <source>
        <dbReference type="Proteomes" id="UP000078447"/>
    </source>
</evidence>
<keyword evidence="2" id="KW-1185">Reference proteome</keyword>
<dbReference type="Proteomes" id="UP000078447">
    <property type="component" value="Unassembled WGS sequence"/>
</dbReference>
<evidence type="ECO:0000313" key="1">
    <source>
        <dbReference type="EMBL" id="OAN13868.1"/>
    </source>
</evidence>
<dbReference type="EMBL" id="LVVL01000004">
    <property type="protein sequence ID" value="OAN13868.1"/>
    <property type="molecule type" value="Genomic_DNA"/>
</dbReference>
<accession>A0ABX2V7T5</accession>
<sequence length="209" mass="24336">MGLLKGDVIKKVNGVKAKIEKKKDELIGKRTLLLREQDMLRSAIEDDFQRQIMEEVPPDKKLKSDYDKVTSELGHLELQLGSLDGILSKELEKYKGDVVKESDKVVSDYEQLEKKMHDDLKRIKLQYFEKLIEYNQANLKARQQYGVHGEVLDSLGLKRRGALEKGIPFNTTQLWNADYQGMFTMEELREAYHGKMPYRAIQFKKENNL</sequence>